<evidence type="ECO:0000313" key="1">
    <source>
        <dbReference type="EMBL" id="AIS02516.1"/>
    </source>
</evidence>
<geneLocation type="plasmid" evidence="1 2">
    <name>pSglau1</name>
</geneLocation>
<reference evidence="2" key="1">
    <citation type="journal article" date="2015" name="J. Biotechnol.">
        <title>Complete genome sequence of the actinobacterium Streptomyces glaucescens GLA.O (DSM 40922) consisting of a linear chromosome and one linear plasmid.</title>
        <authorList>
            <person name="Ortseifen V."/>
            <person name="Winkler A."/>
            <person name="Albersmeier A."/>
            <person name="Wendler S."/>
            <person name="Puhler A."/>
            <person name="Kalinowski J."/>
            <person name="Ruckert C."/>
        </authorList>
    </citation>
    <scope>NUCLEOTIDE SEQUENCE [LARGE SCALE GENOMIC DNA]</scope>
    <source>
        <strain evidence="2">DSM 40922 / GLA O</strain>
        <plasmid evidence="2">pSglau1</plasmid>
    </source>
</reference>
<evidence type="ECO:0000313" key="2">
    <source>
        <dbReference type="Proteomes" id="UP000029482"/>
    </source>
</evidence>
<protein>
    <submittedName>
        <fullName evidence="1">Uncharacterized protein</fullName>
    </submittedName>
</protein>
<name>A0A089Z9U7_STRGA</name>
<dbReference type="AlphaFoldDB" id="A0A089Z9U7"/>
<keyword evidence="1" id="KW-0614">Plasmid</keyword>
<keyword evidence="2" id="KW-1185">Reference proteome</keyword>
<accession>A0A089Z9U7</accession>
<dbReference type="KEGG" id="sgu:SGLAU_32930"/>
<dbReference type="EMBL" id="CP009439">
    <property type="protein sequence ID" value="AIS02516.1"/>
    <property type="molecule type" value="Genomic_DNA"/>
</dbReference>
<proteinExistence type="predicted"/>
<dbReference type="HOGENOM" id="CLU_979750_0_0_11"/>
<gene>
    <name evidence="1" type="ORF">SGLAU_32930</name>
</gene>
<organism evidence="1 2">
    <name type="scientific">Streptomyces glaucescens</name>
    <dbReference type="NCBI Taxonomy" id="1907"/>
    <lineage>
        <taxon>Bacteria</taxon>
        <taxon>Bacillati</taxon>
        <taxon>Actinomycetota</taxon>
        <taxon>Actinomycetes</taxon>
        <taxon>Kitasatosporales</taxon>
        <taxon>Streptomycetaceae</taxon>
        <taxon>Streptomyces</taxon>
    </lineage>
</organism>
<dbReference type="Proteomes" id="UP000029482">
    <property type="component" value="Plasmid pSglau1"/>
</dbReference>
<sequence>MHRCPGRRVRVGDLRKPGVERVGVVDHVSGTDPTAVPLQGPFFDHCVELVLGPVPATGFRVDRPRPAHPRHSLVGCEADLARGHRPAVLGGEGGDVDKPDQLAAGWAAGAGLDPILGPGRPRIVPEPQGALPLVRALSATFLCCGADVLGPGRVVRVPLGRDLGDVGDHGLPTSARPGGPPFLDRGLVPVPIRVDLGLSLPGRLHFRRHLVTVSGVKGVPYVSHSLEHPKPILATPLTRVQRLGLGRPGRRRRSLAAQGGIGTRGRLTGYQHAATLRPGSDKSF</sequence>